<reference evidence="12 13" key="1">
    <citation type="submission" date="2016-11" db="EMBL/GenBank/DDBJ databases">
        <authorList>
            <person name="Jaros S."/>
            <person name="Januszkiewicz K."/>
            <person name="Wedrychowicz H."/>
        </authorList>
    </citation>
    <scope>NUCLEOTIDE SEQUENCE [LARGE SCALE GENOMIC DNA]</scope>
    <source>
        <strain evidence="12 13">DSM 26991</strain>
    </source>
</reference>
<organism evidence="12 13">
    <name type="scientific">Bacteroides luti</name>
    <dbReference type="NCBI Taxonomy" id="1297750"/>
    <lineage>
        <taxon>Bacteria</taxon>
        <taxon>Pseudomonadati</taxon>
        <taxon>Bacteroidota</taxon>
        <taxon>Bacteroidia</taxon>
        <taxon>Bacteroidales</taxon>
        <taxon>Bacteroidaceae</taxon>
        <taxon>Bacteroides</taxon>
    </lineage>
</organism>
<dbReference type="InterPro" id="IPR029414">
    <property type="entry name" value="Tricorn_PDZ"/>
</dbReference>
<dbReference type="GO" id="GO:0006508">
    <property type="term" value="P:proteolysis"/>
    <property type="evidence" value="ECO:0007669"/>
    <property type="project" value="UniProtKB-UniRule"/>
</dbReference>
<dbReference type="Pfam" id="PF03572">
    <property type="entry name" value="Peptidase_S41"/>
    <property type="match status" value="1"/>
</dbReference>
<evidence type="ECO:0000256" key="7">
    <source>
        <dbReference type="PIRNR" id="PIRNR036421"/>
    </source>
</evidence>
<dbReference type="InterPro" id="IPR015943">
    <property type="entry name" value="WD40/YVTN_repeat-like_dom_sf"/>
</dbReference>
<dbReference type="Proteomes" id="UP000184509">
    <property type="component" value="Unassembled WGS sequence"/>
</dbReference>
<feature type="chain" id="PRO_5013087262" description="Tricorn protease homolog" evidence="10">
    <location>
        <begin position="21"/>
        <end position="1082"/>
    </location>
</feature>
<keyword evidence="5 7" id="KW-0378">Hydrolase</keyword>
<evidence type="ECO:0000256" key="6">
    <source>
        <dbReference type="ARBA" id="ARBA00022825"/>
    </source>
</evidence>
<dbReference type="SUPFAM" id="SSF50156">
    <property type="entry name" value="PDZ domain-like"/>
    <property type="match status" value="1"/>
</dbReference>
<dbReference type="InterPro" id="IPR036034">
    <property type="entry name" value="PDZ_sf"/>
</dbReference>
<dbReference type="SMART" id="SM00245">
    <property type="entry name" value="TSPc"/>
    <property type="match status" value="1"/>
</dbReference>
<dbReference type="InterPro" id="IPR012393">
    <property type="entry name" value="Tricorn_protease"/>
</dbReference>
<keyword evidence="3 7" id="KW-0963">Cytoplasm</keyword>
<feature type="site" description="Transition state stabilizer; via amide nitrogen" evidence="9">
    <location>
        <position position="967"/>
    </location>
</feature>
<dbReference type="GO" id="GO:0008236">
    <property type="term" value="F:serine-type peptidase activity"/>
    <property type="evidence" value="ECO:0007669"/>
    <property type="project" value="UniProtKB-UniRule"/>
</dbReference>
<dbReference type="Gene3D" id="2.130.10.10">
    <property type="entry name" value="YVTN repeat-like/Quinoprotein amine dehydrogenase"/>
    <property type="match status" value="1"/>
</dbReference>
<dbReference type="PANTHER" id="PTHR43253">
    <property type="entry name" value="TRICORN PROTEASE HOMOLOG 2-RELATED"/>
    <property type="match status" value="1"/>
</dbReference>
<gene>
    <name evidence="12" type="ORF">SAMN05444405_12230</name>
</gene>
<evidence type="ECO:0000259" key="11">
    <source>
        <dbReference type="SMART" id="SM00245"/>
    </source>
</evidence>
<evidence type="ECO:0000256" key="10">
    <source>
        <dbReference type="SAM" id="SignalP"/>
    </source>
</evidence>
<dbReference type="GO" id="GO:0005737">
    <property type="term" value="C:cytoplasm"/>
    <property type="evidence" value="ECO:0007669"/>
    <property type="project" value="UniProtKB-SubCell"/>
</dbReference>
<dbReference type="Pfam" id="PF26550">
    <property type="entry name" value="Tricorn_2nd"/>
    <property type="match status" value="1"/>
</dbReference>
<evidence type="ECO:0000313" key="12">
    <source>
        <dbReference type="EMBL" id="SHG07242.1"/>
    </source>
</evidence>
<dbReference type="Pfam" id="PF26549">
    <property type="entry name" value="Tricorn_N"/>
    <property type="match status" value="1"/>
</dbReference>
<dbReference type="Pfam" id="PF14684">
    <property type="entry name" value="Tricorn_C1"/>
    <property type="match status" value="1"/>
</dbReference>
<dbReference type="OrthoDB" id="9815657at2"/>
<comment type="function">
    <text evidence="7">Degrades oligopeptides.</text>
</comment>
<comment type="subcellular location">
    <subcellularLocation>
        <location evidence="1 7">Cytoplasm</location>
    </subcellularLocation>
</comment>
<comment type="similarity">
    <text evidence="2 7">Belongs to the peptidase S41B family.</text>
</comment>
<evidence type="ECO:0000313" key="13">
    <source>
        <dbReference type="Proteomes" id="UP000184509"/>
    </source>
</evidence>
<evidence type="ECO:0000256" key="2">
    <source>
        <dbReference type="ARBA" id="ARBA00008524"/>
    </source>
</evidence>
<keyword evidence="6 7" id="KW-0720">Serine protease</keyword>
<dbReference type="Gene3D" id="2.120.10.60">
    <property type="entry name" value="Tricorn protease N-terminal domain"/>
    <property type="match status" value="1"/>
</dbReference>
<keyword evidence="10" id="KW-0732">Signal</keyword>
<dbReference type="Pfam" id="PF14685">
    <property type="entry name" value="PDZ_Tricorn"/>
    <property type="match status" value="1"/>
</dbReference>
<dbReference type="SUPFAM" id="SSF52096">
    <property type="entry name" value="ClpP/crotonase"/>
    <property type="match status" value="1"/>
</dbReference>
<dbReference type="STRING" id="1297750.SAMN05444405_12230"/>
<name>A0A1M5GUX2_9BACE</name>
<dbReference type="AlphaFoldDB" id="A0A1M5GUX2"/>
<evidence type="ECO:0000256" key="5">
    <source>
        <dbReference type="ARBA" id="ARBA00022801"/>
    </source>
</evidence>
<evidence type="ECO:0000256" key="4">
    <source>
        <dbReference type="ARBA" id="ARBA00022670"/>
    </source>
</evidence>
<dbReference type="EMBL" id="FQTV01000022">
    <property type="protein sequence ID" value="SHG07242.1"/>
    <property type="molecule type" value="Genomic_DNA"/>
</dbReference>
<keyword evidence="13" id="KW-1185">Reference proteome</keyword>
<evidence type="ECO:0000256" key="9">
    <source>
        <dbReference type="PIRSR" id="PIRSR036421-3"/>
    </source>
</evidence>
<dbReference type="EC" id="3.4.21.-" evidence="7"/>
<evidence type="ECO:0000256" key="1">
    <source>
        <dbReference type="ARBA" id="ARBA00004496"/>
    </source>
</evidence>
<dbReference type="Gene3D" id="3.30.750.44">
    <property type="match status" value="1"/>
</dbReference>
<keyword evidence="4 7" id="KW-0645">Protease</keyword>
<dbReference type="PANTHER" id="PTHR43253:SF1">
    <property type="entry name" value="TRICORN PROTEASE HOMOLOG 2-RELATED"/>
    <property type="match status" value="1"/>
</dbReference>
<feature type="signal peptide" evidence="10">
    <location>
        <begin position="1"/>
        <end position="20"/>
    </location>
</feature>
<protein>
    <recommendedName>
        <fullName evidence="7">Tricorn protease homolog</fullName>
        <ecNumber evidence="7">3.4.21.-</ecNumber>
    </recommendedName>
</protein>
<feature type="active site" description="Charge relay system" evidence="8">
    <location>
        <position position="742"/>
    </location>
</feature>
<dbReference type="Gene3D" id="3.90.226.10">
    <property type="entry name" value="2-enoyl-CoA Hydratase, Chain A, domain 1"/>
    <property type="match status" value="1"/>
</dbReference>
<dbReference type="Gene3D" id="2.30.42.10">
    <property type="match status" value="1"/>
</dbReference>
<sequence length="1082" mass="121352">MIKRLFFGALALSAALTVSADEGRLLRFPNIHGDKVVFSYAGDLYSVNKSGGTARKLTSNIGYEMFPHFSPDGKQIAFTGQYDGNTEVFIMPAEGGEPKRLTYTATLGRDDLGDRMGPNNIVLDWTRDGKSILFRSRQNTFNDFTGQLLTIPANGGIPTEIPLKNGGFSTYSPDGKQLAYNYVFREFRTWKRYQGGMADDIRIFDFKTKESKKITNNVRQDIFPMWGQNGDEIYFTSDRDDVMNLYVYQISTQQTKQLTFYKDYDIKFPSIGGDQIVYEYGGYIYLFDTKTKTASKVTVNINNDQVYSRPEWKDVSTQISSYAISPNGERVILTGRGDIFSLPGKEGITYNLTNSSDANDQNGLWSPDGKYISYVSDKDGEFRIYVRNAVTGEESVATKDIKTYIIDYSWSPDSKNILWSDKKNTLNITDLASGKTTIVEESGVSIFNDFNWSPDSRFITYTRPEKTMSNIIVYEVATGAKHLITDGWYDSDSPNFSSDGKYLIFTSARTFNPTYSQTEWNHAYNNMGKVYILPLTKDAKIPFAPVNDMVNPTAAPKETAPAKESKGKKKAPVKEESLVYNFDNIESRVVELPTQAGNYRYLHMVGQKAYYQRGGSVVMYDLDKKSETDLGAYIIFGSGYKKALAIKDQKMQVIDVPTSAVSISEPISLGDMKKLVDYHQEWMQIYNESWRQMRDFFYAKNMHGVDWNEVYNKYKVLIPYVNHRTDLTYILGEMIGELSIGHAYSQNGEHPTPTRIPMGLLGASFTKDASGFFQVASVTEGANWDKSTRNPLTMPGVDVKKGDYIIAINGKLLNEVQDPQELLIGQAGKTVELTVNTVASEKGARKVLVTPLSDVSKLNYYNWVENNTRKVNEATNGEVGYIHIPDMGVEGLNEFVKHYYPQLMKKALIIDDRGNGGGNVSPMIIERLMRTPTFFTMHTNQKEGSVNPVGTFMGPKVLLINEYSASDGDLFPYRFKFNNLGTVIGKRTWGGVVGYSGTIPVVDGGSIVTPSYAPFAADGSGFIIEGRGVEPNIELENDAYKEYMGEDQQLNKAIEVALDKLKTERKDIPAIPAFPDKSKKNK</sequence>
<dbReference type="SUPFAM" id="SSF82171">
    <property type="entry name" value="DPP6 N-terminal domain-like"/>
    <property type="match status" value="1"/>
</dbReference>
<dbReference type="PIRSF" id="PIRSF036421">
    <property type="entry name" value="Tricorn_protease"/>
    <property type="match status" value="1"/>
</dbReference>
<proteinExistence type="inferred from homology"/>
<accession>A0A1M5GUX2</accession>
<dbReference type="RefSeq" id="WP_073403992.1">
    <property type="nucleotide sequence ID" value="NZ_FQTV01000022.1"/>
</dbReference>
<dbReference type="CDD" id="cd07562">
    <property type="entry name" value="Peptidase_S41_TRI"/>
    <property type="match status" value="1"/>
</dbReference>
<evidence type="ECO:0000256" key="8">
    <source>
        <dbReference type="PIRSR" id="PIRSR036421-1"/>
    </source>
</evidence>
<dbReference type="SUPFAM" id="SSF69304">
    <property type="entry name" value="Tricorn protease N-terminal domain"/>
    <property type="match status" value="1"/>
</dbReference>
<dbReference type="InterPro" id="IPR005151">
    <property type="entry name" value="Tail-specific_protease"/>
</dbReference>
<feature type="active site" description="Charge relay system" evidence="8">
    <location>
        <position position="1025"/>
    </location>
</feature>
<feature type="active site" description="Nucleophile" evidence="8">
    <location>
        <position position="966"/>
    </location>
</feature>
<evidence type="ECO:0000256" key="3">
    <source>
        <dbReference type="ARBA" id="ARBA00022490"/>
    </source>
</evidence>
<feature type="domain" description="Tail specific protease" evidence="11">
    <location>
        <begin position="842"/>
        <end position="1036"/>
    </location>
</feature>
<dbReference type="InterPro" id="IPR029045">
    <property type="entry name" value="ClpP/crotonase-like_dom_sf"/>
</dbReference>
<dbReference type="InterPro" id="IPR028204">
    <property type="entry name" value="Tricorn_C1"/>
</dbReference>